<sequence>MPDRRILDFLVRCYMDLVNWIDQVVCPANFLSNYQKWKARGAPSSVDDVEFAVLLLRLCSYAAQFLPSPSYPVDRVRSMLLGDIRKQCDNIGDRLAKTCTSLDPRGSLVRVQHLMISGLSAQCEGRNDTFWETIGHTVLAAQRLGICKDPPSPIHAGLCWTEAELRQSTLCNLYVWDSILSRQLDRMPFLPDDSVDCAGGLLVQATTSEAGDACGTPDFFTERLLQARLARFWRSFRPRQGADYDLAIAEERYDKFCSEYLASLPSAFSFPPNKQWDGRLPKLPLQRQLLYICIFDCICWNFRSALLIDPDRVRDLPRYKQVQLASQKRVLAVSALNVLSSVAVLHNMLGASYTRHPGIVIHMFEAAILVGSLCIDPDFPGAEYGGSTQNIAPLGCFDVDIRTLTRGHCIKSVQDAVGRLRKLADVSEMADAGMRTLAILTDKMVLDRAEEAVDVAGIQHAMAEDSSCMLPFIDAADYGNAVDWLEFEQNHPDQNHPDQTVCLESPHSAKVSDDLNFILQMQTDYGFGDGPYVSSQSL</sequence>
<comment type="caution">
    <text evidence="4">The sequence shown here is derived from an EMBL/GenBank/DDBJ whole genome shotgun (WGS) entry which is preliminary data.</text>
</comment>
<comment type="subcellular location">
    <subcellularLocation>
        <location evidence="1">Nucleus</location>
    </subcellularLocation>
</comment>
<evidence type="ECO:0000256" key="2">
    <source>
        <dbReference type="ARBA" id="ARBA00023242"/>
    </source>
</evidence>
<protein>
    <recommendedName>
        <fullName evidence="3">Xylanolytic transcriptional activator regulatory domain-containing protein</fullName>
    </recommendedName>
</protein>
<proteinExistence type="predicted"/>
<dbReference type="EMBL" id="JAWRVE010000002">
    <property type="protein sequence ID" value="KAL1883171.1"/>
    <property type="molecule type" value="Genomic_DNA"/>
</dbReference>
<dbReference type="PANTHER" id="PTHR31001:SF87">
    <property type="entry name" value="COL-21"/>
    <property type="match status" value="1"/>
</dbReference>
<evidence type="ECO:0000259" key="3">
    <source>
        <dbReference type="Pfam" id="PF04082"/>
    </source>
</evidence>
<dbReference type="Pfam" id="PF04082">
    <property type="entry name" value="Fungal_trans"/>
    <property type="match status" value="1"/>
</dbReference>
<feature type="domain" description="Xylanolytic transcriptional activator regulatory" evidence="3">
    <location>
        <begin position="28"/>
        <end position="198"/>
    </location>
</feature>
<keyword evidence="5" id="KW-1185">Reference proteome</keyword>
<keyword evidence="2" id="KW-0539">Nucleus</keyword>
<dbReference type="InterPro" id="IPR007219">
    <property type="entry name" value="XnlR_reg_dom"/>
</dbReference>
<dbReference type="InterPro" id="IPR050613">
    <property type="entry name" value="Sec_Metabolite_Reg"/>
</dbReference>
<organism evidence="4 5">
    <name type="scientific">Diaporthe australafricana</name>
    <dbReference type="NCBI Taxonomy" id="127596"/>
    <lineage>
        <taxon>Eukaryota</taxon>
        <taxon>Fungi</taxon>
        <taxon>Dikarya</taxon>
        <taxon>Ascomycota</taxon>
        <taxon>Pezizomycotina</taxon>
        <taxon>Sordariomycetes</taxon>
        <taxon>Sordariomycetidae</taxon>
        <taxon>Diaporthales</taxon>
        <taxon>Diaporthaceae</taxon>
        <taxon>Diaporthe</taxon>
    </lineage>
</organism>
<dbReference type="CDD" id="cd12148">
    <property type="entry name" value="fungal_TF_MHR"/>
    <property type="match status" value="1"/>
</dbReference>
<dbReference type="PANTHER" id="PTHR31001">
    <property type="entry name" value="UNCHARACTERIZED TRANSCRIPTIONAL REGULATORY PROTEIN"/>
    <property type="match status" value="1"/>
</dbReference>
<evidence type="ECO:0000313" key="5">
    <source>
        <dbReference type="Proteomes" id="UP001583177"/>
    </source>
</evidence>
<reference evidence="4 5" key="1">
    <citation type="journal article" date="2024" name="IMA Fungus">
        <title>IMA Genome - F19 : A genome assembly and annotation guide to empower mycologists, including annotated draft genome sequences of Ceratocystis pirilliformis, Diaporthe australafricana, Fusarium ophioides, Paecilomyces lecythidis, and Sporothrix stenoceras.</title>
        <authorList>
            <person name="Aylward J."/>
            <person name="Wilson A.M."/>
            <person name="Visagie C.M."/>
            <person name="Spraker J."/>
            <person name="Barnes I."/>
            <person name="Buitendag C."/>
            <person name="Ceriani C."/>
            <person name="Del Mar Angel L."/>
            <person name="du Plessis D."/>
            <person name="Fuchs T."/>
            <person name="Gasser K."/>
            <person name="Kramer D."/>
            <person name="Li W."/>
            <person name="Munsamy K."/>
            <person name="Piso A."/>
            <person name="Price J.L."/>
            <person name="Sonnekus B."/>
            <person name="Thomas C."/>
            <person name="van der Nest A."/>
            <person name="van Dijk A."/>
            <person name="van Heerden A."/>
            <person name="van Vuuren N."/>
            <person name="Yilmaz N."/>
            <person name="Duong T.A."/>
            <person name="van der Merwe N.A."/>
            <person name="Wingfield M.J."/>
            <person name="Wingfield B.D."/>
        </authorList>
    </citation>
    <scope>NUCLEOTIDE SEQUENCE [LARGE SCALE GENOMIC DNA]</scope>
    <source>
        <strain evidence="4 5">CMW 18300</strain>
    </source>
</reference>
<accession>A0ABR3Y4F8</accession>
<name>A0ABR3Y4F8_9PEZI</name>
<dbReference type="Proteomes" id="UP001583177">
    <property type="component" value="Unassembled WGS sequence"/>
</dbReference>
<gene>
    <name evidence="4" type="ORF">Daus18300_000229</name>
</gene>
<evidence type="ECO:0000256" key="1">
    <source>
        <dbReference type="ARBA" id="ARBA00004123"/>
    </source>
</evidence>
<evidence type="ECO:0000313" key="4">
    <source>
        <dbReference type="EMBL" id="KAL1883171.1"/>
    </source>
</evidence>